<dbReference type="PANTHER" id="PTHR43547:SF2">
    <property type="entry name" value="HYBRID SIGNAL TRANSDUCTION HISTIDINE KINASE C"/>
    <property type="match status" value="1"/>
</dbReference>
<dbReference type="SUPFAM" id="SSF47384">
    <property type="entry name" value="Homodimeric domain of signal transducing histidine kinase"/>
    <property type="match status" value="1"/>
</dbReference>
<dbReference type="GO" id="GO:0000155">
    <property type="term" value="F:phosphorelay sensor kinase activity"/>
    <property type="evidence" value="ECO:0007669"/>
    <property type="project" value="InterPro"/>
</dbReference>
<dbReference type="PROSITE" id="PS50109">
    <property type="entry name" value="HIS_KIN"/>
    <property type="match status" value="1"/>
</dbReference>
<dbReference type="RefSeq" id="WP_184020590.1">
    <property type="nucleotide sequence ID" value="NZ_JACIJC010000005.1"/>
</dbReference>
<organism evidence="5 6">
    <name type="scientific">Sphingobium boeckii</name>
    <dbReference type="NCBI Taxonomy" id="1082345"/>
    <lineage>
        <taxon>Bacteria</taxon>
        <taxon>Pseudomonadati</taxon>
        <taxon>Pseudomonadota</taxon>
        <taxon>Alphaproteobacteria</taxon>
        <taxon>Sphingomonadales</taxon>
        <taxon>Sphingomonadaceae</taxon>
        <taxon>Sphingobium</taxon>
    </lineage>
</organism>
<dbReference type="AlphaFoldDB" id="A0A7W9AKB6"/>
<dbReference type="Gene3D" id="1.10.287.130">
    <property type="match status" value="1"/>
</dbReference>
<dbReference type="CDD" id="cd00082">
    <property type="entry name" value="HisKA"/>
    <property type="match status" value="1"/>
</dbReference>
<evidence type="ECO:0000313" key="5">
    <source>
        <dbReference type="EMBL" id="MBB5687278.1"/>
    </source>
</evidence>
<keyword evidence="6" id="KW-1185">Reference proteome</keyword>
<dbReference type="EC" id="2.7.13.3" evidence="2"/>
<dbReference type="InterPro" id="IPR005467">
    <property type="entry name" value="His_kinase_dom"/>
</dbReference>
<dbReference type="Pfam" id="PF00512">
    <property type="entry name" value="HisKA"/>
    <property type="match status" value="1"/>
</dbReference>
<keyword evidence="5" id="KW-0418">Kinase</keyword>
<keyword evidence="3" id="KW-0597">Phosphoprotein</keyword>
<dbReference type="InterPro" id="IPR036890">
    <property type="entry name" value="HATPase_C_sf"/>
</dbReference>
<dbReference type="InterPro" id="IPR003661">
    <property type="entry name" value="HisK_dim/P_dom"/>
</dbReference>
<dbReference type="InterPro" id="IPR036097">
    <property type="entry name" value="HisK_dim/P_sf"/>
</dbReference>
<dbReference type="PANTHER" id="PTHR43547">
    <property type="entry name" value="TWO-COMPONENT HISTIDINE KINASE"/>
    <property type="match status" value="1"/>
</dbReference>
<proteinExistence type="predicted"/>
<comment type="catalytic activity">
    <reaction evidence="1">
        <text>ATP + protein L-histidine = ADP + protein N-phospho-L-histidine.</text>
        <dbReference type="EC" id="2.7.13.3"/>
    </reaction>
</comment>
<evidence type="ECO:0000259" key="4">
    <source>
        <dbReference type="PROSITE" id="PS50109"/>
    </source>
</evidence>
<dbReference type="Proteomes" id="UP000549617">
    <property type="component" value="Unassembled WGS sequence"/>
</dbReference>
<feature type="domain" description="Histidine kinase" evidence="4">
    <location>
        <begin position="323"/>
        <end position="526"/>
    </location>
</feature>
<comment type="caution">
    <text evidence="5">The sequence shown here is derived from an EMBL/GenBank/DDBJ whole genome shotgun (WGS) entry which is preliminary data.</text>
</comment>
<sequence>MRFNDMVATVIAQAGATSGARDVAWRQLVDMLAQGRGDADEQDAVIDTLRAWRPGIAEEQRLIAARALAGRRITPALLVLFAEDRVSVAAPLVRSVQLRAEEWIALLPALPPPVRALLRHREDLEPDVRHALAVFGAADLIIEGPATATVAMDGTIMPLASLADSPVGGVRIRDLVNRIEAYQREKSPERFAPPAETRTPPERAESFRFETSSDGIMVWIEGAPRGALIGLSIAATGEVVDGGVDGHVAGAFRRRAPFKDARLTVAGAGASAGEWRISAVPFFTAQEGRFTGYRGTARRPRIDEVARPAGLFGSGFRPESLRQLVHELRTPLNAILGFSEMIDGQILGPAAQDYRVHAQEIRGEARRLMAAVDDLDTAARADSNALRLEQADLDGGAVLTDICTGLAPLTDERGVTLRISVAPALPLLSVDPLALERMYGRLISSIIAVSAAGEILPVSLAMDDASPLIALRVKRPGALVGQAERALLDPGYSPEGDWPDAPLLGLGFALRLVRNLAEAAGGAFAIGAEDFVLRLPAMAGGAEVEGRR</sequence>
<accession>A0A7W9AKB6</accession>
<dbReference type="EMBL" id="JACIJC010000005">
    <property type="protein sequence ID" value="MBB5687278.1"/>
    <property type="molecule type" value="Genomic_DNA"/>
</dbReference>
<evidence type="ECO:0000256" key="1">
    <source>
        <dbReference type="ARBA" id="ARBA00000085"/>
    </source>
</evidence>
<evidence type="ECO:0000256" key="3">
    <source>
        <dbReference type="ARBA" id="ARBA00022553"/>
    </source>
</evidence>
<reference evidence="5 6" key="1">
    <citation type="submission" date="2020-08" db="EMBL/GenBank/DDBJ databases">
        <title>Genomic Encyclopedia of Type Strains, Phase IV (KMG-IV): sequencing the most valuable type-strain genomes for metagenomic binning, comparative biology and taxonomic classification.</title>
        <authorList>
            <person name="Goeker M."/>
        </authorList>
    </citation>
    <scope>NUCLEOTIDE SEQUENCE [LARGE SCALE GENOMIC DNA]</scope>
    <source>
        <strain evidence="5 6">DSM 25079</strain>
    </source>
</reference>
<name>A0A7W9AKB6_9SPHN</name>
<evidence type="ECO:0000256" key="2">
    <source>
        <dbReference type="ARBA" id="ARBA00012438"/>
    </source>
</evidence>
<evidence type="ECO:0000313" key="6">
    <source>
        <dbReference type="Proteomes" id="UP000549617"/>
    </source>
</evidence>
<protein>
    <recommendedName>
        <fullName evidence="2">histidine kinase</fullName>
        <ecNumber evidence="2">2.7.13.3</ecNumber>
    </recommendedName>
</protein>
<gene>
    <name evidence="5" type="ORF">FHS49_003306</name>
</gene>
<dbReference type="SMART" id="SM00388">
    <property type="entry name" value="HisKA"/>
    <property type="match status" value="1"/>
</dbReference>
<dbReference type="SUPFAM" id="SSF55874">
    <property type="entry name" value="ATPase domain of HSP90 chaperone/DNA topoisomerase II/histidine kinase"/>
    <property type="match status" value="1"/>
</dbReference>
<keyword evidence="5" id="KW-0808">Transferase</keyword>
<dbReference type="Gene3D" id="3.30.565.10">
    <property type="entry name" value="Histidine kinase-like ATPase, C-terminal domain"/>
    <property type="match status" value="1"/>
</dbReference>